<sequence length="325" mass="37141">MRFESIIGQSRAKRILNNLLKRPFIQNLLFTGPSGVGKRTMALLFAQTLNCPNGGCGRCRNCLRIERFTFPDLFLLVPISSGESLSERTRDYALGRVAPSLRQNELINIDHVRDIIIEAQHPPVEGRRVVIIIHAHRMRYEAVSALLKVIEEQPNDTIFILTTPQLSAIPETIQSRCQIVRFNYLKPDELTTVLKQKGITTTTIIPGSPGETIRFITSNSFELSRELFLGSPYPDRKIPSLIDQLRSPTNDLRGLIQDLLHWHQLLLYARINPGLIDDHEIISKAKKVAEERITKSIENLLQLNRAIDYHPNRRLLIYKLLRSLC</sequence>
<dbReference type="SUPFAM" id="SSF52540">
    <property type="entry name" value="P-loop containing nucleoside triphosphate hydrolases"/>
    <property type="match status" value="1"/>
</dbReference>
<dbReference type="PANTHER" id="PTHR11669">
    <property type="entry name" value="REPLICATION FACTOR C / DNA POLYMERASE III GAMMA-TAU SUBUNIT"/>
    <property type="match status" value="1"/>
</dbReference>
<organism evidence="1 2">
    <name type="scientific">candidate division WOR-3 bacterium</name>
    <dbReference type="NCBI Taxonomy" id="2052148"/>
    <lineage>
        <taxon>Bacteria</taxon>
        <taxon>Bacteria division WOR-3</taxon>
    </lineage>
</organism>
<dbReference type="EMBL" id="QNBE01000061">
    <property type="protein sequence ID" value="RKX69899.1"/>
    <property type="molecule type" value="Genomic_DNA"/>
</dbReference>
<evidence type="ECO:0008006" key="3">
    <source>
        <dbReference type="Google" id="ProtNLM"/>
    </source>
</evidence>
<dbReference type="PANTHER" id="PTHR11669:SF8">
    <property type="entry name" value="DNA POLYMERASE III SUBUNIT DELTA"/>
    <property type="match status" value="1"/>
</dbReference>
<accession>A0A660SGF0</accession>
<dbReference type="InterPro" id="IPR050238">
    <property type="entry name" value="DNA_Rep/Repair_Clamp_Loader"/>
</dbReference>
<dbReference type="Pfam" id="PF13177">
    <property type="entry name" value="DNA_pol3_delta2"/>
    <property type="match status" value="1"/>
</dbReference>
<evidence type="ECO:0000313" key="1">
    <source>
        <dbReference type="EMBL" id="RKX69899.1"/>
    </source>
</evidence>
<dbReference type="GO" id="GO:0006261">
    <property type="term" value="P:DNA-templated DNA replication"/>
    <property type="evidence" value="ECO:0007669"/>
    <property type="project" value="TreeGrafter"/>
</dbReference>
<reference evidence="1 2" key="1">
    <citation type="submission" date="2018-06" db="EMBL/GenBank/DDBJ databases">
        <title>Extensive metabolic versatility and redundancy in microbially diverse, dynamic hydrothermal sediments.</title>
        <authorList>
            <person name="Dombrowski N."/>
            <person name="Teske A."/>
            <person name="Baker B.J."/>
        </authorList>
    </citation>
    <scope>NUCLEOTIDE SEQUENCE [LARGE SCALE GENOMIC DNA]</scope>
    <source>
        <strain evidence="1">B36_G15</strain>
    </source>
</reference>
<dbReference type="Proteomes" id="UP000268469">
    <property type="component" value="Unassembled WGS sequence"/>
</dbReference>
<dbReference type="InterPro" id="IPR027417">
    <property type="entry name" value="P-loop_NTPase"/>
</dbReference>
<gene>
    <name evidence="1" type="ORF">DRP53_06795</name>
</gene>
<proteinExistence type="predicted"/>
<dbReference type="CDD" id="cd00009">
    <property type="entry name" value="AAA"/>
    <property type="match status" value="1"/>
</dbReference>
<dbReference type="Gene3D" id="3.40.50.300">
    <property type="entry name" value="P-loop containing nucleotide triphosphate hydrolases"/>
    <property type="match status" value="1"/>
</dbReference>
<comment type="caution">
    <text evidence="1">The sequence shown here is derived from an EMBL/GenBank/DDBJ whole genome shotgun (WGS) entry which is preliminary data.</text>
</comment>
<evidence type="ECO:0000313" key="2">
    <source>
        <dbReference type="Proteomes" id="UP000268469"/>
    </source>
</evidence>
<dbReference type="AlphaFoldDB" id="A0A660SGF0"/>
<name>A0A660SGF0_UNCW3</name>
<protein>
    <recommendedName>
        <fullName evidence="3">DNA polymerase III subunit delta</fullName>
    </recommendedName>
</protein>